<dbReference type="RefSeq" id="WP_156739509.1">
    <property type="nucleotide sequence ID" value="NZ_CACRYJ010000014.1"/>
</dbReference>
<name>A0A7M4DFB8_9MICO</name>
<accession>A0A7M4DFB8</accession>
<dbReference type="NCBIfam" id="TIGR03083">
    <property type="entry name" value="maleylpyruvate isomerase family mycothiol-dependent enzyme"/>
    <property type="match status" value="1"/>
</dbReference>
<proteinExistence type="predicted"/>
<dbReference type="AlphaFoldDB" id="A0A7M4DFB8"/>
<organism evidence="2 3">
    <name type="scientific">Occultella aeris</name>
    <dbReference type="NCBI Taxonomy" id="2761496"/>
    <lineage>
        <taxon>Bacteria</taxon>
        <taxon>Bacillati</taxon>
        <taxon>Actinomycetota</taxon>
        <taxon>Actinomycetes</taxon>
        <taxon>Micrococcales</taxon>
        <taxon>Ruaniaceae</taxon>
        <taxon>Occultella</taxon>
    </lineage>
</organism>
<reference evidence="2 3" key="1">
    <citation type="submission" date="2019-11" db="EMBL/GenBank/DDBJ databases">
        <authorList>
            <person name="Criscuolo A."/>
        </authorList>
    </citation>
    <scope>NUCLEOTIDE SEQUENCE [LARGE SCALE GENOMIC DNA]</scope>
    <source>
        <strain evidence="2">CIP111667</strain>
    </source>
</reference>
<gene>
    <name evidence="2" type="ORF">HALOF300_00809</name>
</gene>
<dbReference type="NCBIfam" id="TIGR03086">
    <property type="entry name" value="TIGR03086 family metal-binding protein"/>
    <property type="match status" value="1"/>
</dbReference>
<dbReference type="Proteomes" id="UP000419743">
    <property type="component" value="Unassembled WGS sequence"/>
</dbReference>
<sequence>MTTTESALRADPRPLLARVLDQTGALIADTDESQSRLPTPCAEFDVGALVGHLQGVVRRVGVVLEGRPFFEAPSHLDSTDWAADWADGRAGTDAVLADDESLTRAVTVPWGQVSGAAAIGSYVGELAVHSWDLAAATDRTDALDSELAVIALAAYQQMLPEEPRGGQIPFAAPVPVPDDADAYARLVAWTGRDPHWTTAA</sequence>
<feature type="domain" description="Mycothiol-dependent maleylpyruvate isomerase metal-binding" evidence="1">
    <location>
        <begin position="17"/>
        <end position="134"/>
    </location>
</feature>
<evidence type="ECO:0000313" key="2">
    <source>
        <dbReference type="EMBL" id="VZO35611.1"/>
    </source>
</evidence>
<dbReference type="EMBL" id="CACRYJ010000014">
    <property type="protein sequence ID" value="VZO35611.1"/>
    <property type="molecule type" value="Genomic_DNA"/>
</dbReference>
<dbReference type="SUPFAM" id="SSF109854">
    <property type="entry name" value="DinB/YfiT-like putative metalloenzymes"/>
    <property type="match status" value="1"/>
</dbReference>
<dbReference type="InterPro" id="IPR034660">
    <property type="entry name" value="DinB/YfiT-like"/>
</dbReference>
<protein>
    <recommendedName>
        <fullName evidence="1">Mycothiol-dependent maleylpyruvate isomerase metal-binding domain-containing protein</fullName>
    </recommendedName>
</protein>
<dbReference type="InterPro" id="IPR017520">
    <property type="entry name" value="CHP03086"/>
</dbReference>
<dbReference type="GO" id="GO:0046872">
    <property type="term" value="F:metal ion binding"/>
    <property type="evidence" value="ECO:0007669"/>
    <property type="project" value="InterPro"/>
</dbReference>
<evidence type="ECO:0000259" key="1">
    <source>
        <dbReference type="Pfam" id="PF11716"/>
    </source>
</evidence>
<dbReference type="InterPro" id="IPR017517">
    <property type="entry name" value="Maleyloyr_isom"/>
</dbReference>
<dbReference type="Pfam" id="PF11716">
    <property type="entry name" value="MDMPI_N"/>
    <property type="match status" value="1"/>
</dbReference>
<dbReference type="InterPro" id="IPR024344">
    <property type="entry name" value="MDMPI_metal-binding"/>
</dbReference>
<evidence type="ECO:0000313" key="3">
    <source>
        <dbReference type="Proteomes" id="UP000419743"/>
    </source>
</evidence>
<keyword evidence="3" id="KW-1185">Reference proteome</keyword>
<comment type="caution">
    <text evidence="2">The sequence shown here is derived from an EMBL/GenBank/DDBJ whole genome shotgun (WGS) entry which is preliminary data.</text>
</comment>